<dbReference type="Proteomes" id="UP000077755">
    <property type="component" value="Chromosome 1"/>
</dbReference>
<accession>A0AAF0W657</accession>
<protein>
    <submittedName>
        <fullName evidence="1">Uncharacterized protein</fullName>
    </submittedName>
</protein>
<dbReference type="AlphaFoldDB" id="A0AAF0W657"/>
<gene>
    <name evidence="1" type="ORF">DCAR_0101577</name>
</gene>
<organism evidence="1 2">
    <name type="scientific">Daucus carota subsp. sativus</name>
    <name type="common">Carrot</name>
    <dbReference type="NCBI Taxonomy" id="79200"/>
    <lineage>
        <taxon>Eukaryota</taxon>
        <taxon>Viridiplantae</taxon>
        <taxon>Streptophyta</taxon>
        <taxon>Embryophyta</taxon>
        <taxon>Tracheophyta</taxon>
        <taxon>Spermatophyta</taxon>
        <taxon>Magnoliopsida</taxon>
        <taxon>eudicotyledons</taxon>
        <taxon>Gunneridae</taxon>
        <taxon>Pentapetalae</taxon>
        <taxon>asterids</taxon>
        <taxon>campanulids</taxon>
        <taxon>Apiales</taxon>
        <taxon>Apiaceae</taxon>
        <taxon>Apioideae</taxon>
        <taxon>Scandiceae</taxon>
        <taxon>Daucinae</taxon>
        <taxon>Daucus</taxon>
        <taxon>Daucus sect. Daucus</taxon>
    </lineage>
</organism>
<name>A0AAF0W657_DAUCS</name>
<evidence type="ECO:0000313" key="2">
    <source>
        <dbReference type="Proteomes" id="UP000077755"/>
    </source>
</evidence>
<evidence type="ECO:0000313" key="1">
    <source>
        <dbReference type="EMBL" id="WOG82413.1"/>
    </source>
</evidence>
<reference evidence="1" key="1">
    <citation type="journal article" date="2016" name="Nat. Genet.">
        <title>A high-quality carrot genome assembly provides new insights into carotenoid accumulation and asterid genome evolution.</title>
        <authorList>
            <person name="Iorizzo M."/>
            <person name="Ellison S."/>
            <person name="Senalik D."/>
            <person name="Zeng P."/>
            <person name="Satapoomin P."/>
            <person name="Huang J."/>
            <person name="Bowman M."/>
            <person name="Iovene M."/>
            <person name="Sanseverino W."/>
            <person name="Cavagnaro P."/>
            <person name="Yildiz M."/>
            <person name="Macko-Podgorni A."/>
            <person name="Moranska E."/>
            <person name="Grzebelus E."/>
            <person name="Grzebelus D."/>
            <person name="Ashrafi H."/>
            <person name="Zheng Z."/>
            <person name="Cheng S."/>
            <person name="Spooner D."/>
            <person name="Van Deynze A."/>
            <person name="Simon P."/>
        </authorList>
    </citation>
    <scope>NUCLEOTIDE SEQUENCE</scope>
    <source>
        <tissue evidence="1">Leaf</tissue>
    </source>
</reference>
<proteinExistence type="predicted"/>
<dbReference type="EMBL" id="CP093343">
    <property type="protein sequence ID" value="WOG82413.1"/>
    <property type="molecule type" value="Genomic_DNA"/>
</dbReference>
<keyword evidence="2" id="KW-1185">Reference proteome</keyword>
<reference evidence="1" key="2">
    <citation type="submission" date="2022-03" db="EMBL/GenBank/DDBJ databases">
        <title>Draft title - Genomic analysis of global carrot germplasm unveils the trajectory of domestication and the origin of high carotenoid orange carrot.</title>
        <authorList>
            <person name="Iorizzo M."/>
            <person name="Ellison S."/>
            <person name="Senalik D."/>
            <person name="Macko-Podgorni A."/>
            <person name="Grzebelus D."/>
            <person name="Bostan H."/>
            <person name="Rolling W."/>
            <person name="Curaba J."/>
            <person name="Simon P."/>
        </authorList>
    </citation>
    <scope>NUCLEOTIDE SEQUENCE</scope>
    <source>
        <tissue evidence="1">Leaf</tissue>
    </source>
</reference>
<sequence>MFLSWMECNKIYEEAKNLTYVDFPTKFVWKQNTKEWKPRQCGFSVGRIHHVPITCGEAYYLRILLNKVKGPTCYEDIRTFDGVVYPTFKEACYGIIR</sequence>